<sequence>MSLQRGVPFEYTRMILALHGIVKPKIKSHQYGFQIPVEVWKSCIQLRFPLRIGWFCWFIIRLLMSYPLVTVDSHGQSSHSSDDLPKAVRCQVFSCCQLMSGLYDMTMLQFEVDQRVGFREYKRADGTCSYFFSLDCTRDVFLGVGFIEAELEYCCVRSVNRRKHKTMHRVWVHGKFQKPMKPTIVFFVVTFEEPIYIYISEVSKPRLQ</sequence>
<dbReference type="InterPro" id="IPR026113">
    <property type="entry name" value="METTL2/6/8-like"/>
</dbReference>
<dbReference type="AlphaFoldDB" id="A0A2U1KTY6"/>
<keyword evidence="1 3" id="KW-0489">Methyltransferase</keyword>
<evidence type="ECO:0000313" key="3">
    <source>
        <dbReference type="EMBL" id="PWA40221.1"/>
    </source>
</evidence>
<dbReference type="PANTHER" id="PTHR22809:SF14">
    <property type="entry name" value="TRNA N(3)-METHYLCYTIDINE METHYLTRANSFERASE"/>
    <property type="match status" value="1"/>
</dbReference>
<gene>
    <name evidence="3" type="ORF">CTI12_AA564780</name>
</gene>
<keyword evidence="4" id="KW-1185">Reference proteome</keyword>
<accession>A0A2U1KTY6</accession>
<organism evidence="3 4">
    <name type="scientific">Artemisia annua</name>
    <name type="common">Sweet wormwood</name>
    <dbReference type="NCBI Taxonomy" id="35608"/>
    <lineage>
        <taxon>Eukaryota</taxon>
        <taxon>Viridiplantae</taxon>
        <taxon>Streptophyta</taxon>
        <taxon>Embryophyta</taxon>
        <taxon>Tracheophyta</taxon>
        <taxon>Spermatophyta</taxon>
        <taxon>Magnoliopsida</taxon>
        <taxon>eudicotyledons</taxon>
        <taxon>Gunneridae</taxon>
        <taxon>Pentapetalae</taxon>
        <taxon>asterids</taxon>
        <taxon>campanulids</taxon>
        <taxon>Asterales</taxon>
        <taxon>Asteraceae</taxon>
        <taxon>Asteroideae</taxon>
        <taxon>Anthemideae</taxon>
        <taxon>Artemisiinae</taxon>
        <taxon>Artemisia</taxon>
    </lineage>
</organism>
<dbReference type="GO" id="GO:0008757">
    <property type="term" value="F:S-adenosylmethionine-dependent methyltransferase activity"/>
    <property type="evidence" value="ECO:0007669"/>
    <property type="project" value="UniProtKB-ARBA"/>
</dbReference>
<name>A0A2U1KTY6_ARTAN</name>
<dbReference type="STRING" id="35608.A0A2U1KTY6"/>
<evidence type="ECO:0000256" key="2">
    <source>
        <dbReference type="ARBA" id="ARBA00022679"/>
    </source>
</evidence>
<dbReference type="Proteomes" id="UP000245207">
    <property type="component" value="Unassembled WGS sequence"/>
</dbReference>
<reference evidence="3 4" key="1">
    <citation type="journal article" date="2018" name="Mol. Plant">
        <title>The genome of Artemisia annua provides insight into the evolution of Asteraceae family and artemisinin biosynthesis.</title>
        <authorList>
            <person name="Shen Q."/>
            <person name="Zhang L."/>
            <person name="Liao Z."/>
            <person name="Wang S."/>
            <person name="Yan T."/>
            <person name="Shi P."/>
            <person name="Liu M."/>
            <person name="Fu X."/>
            <person name="Pan Q."/>
            <person name="Wang Y."/>
            <person name="Lv Z."/>
            <person name="Lu X."/>
            <person name="Zhang F."/>
            <person name="Jiang W."/>
            <person name="Ma Y."/>
            <person name="Chen M."/>
            <person name="Hao X."/>
            <person name="Li L."/>
            <person name="Tang Y."/>
            <person name="Lv G."/>
            <person name="Zhou Y."/>
            <person name="Sun X."/>
            <person name="Brodelius P.E."/>
            <person name="Rose J.K.C."/>
            <person name="Tang K."/>
        </authorList>
    </citation>
    <scope>NUCLEOTIDE SEQUENCE [LARGE SCALE GENOMIC DNA]</scope>
    <source>
        <strain evidence="4">cv. Huhao1</strain>
        <tissue evidence="3">Leaf</tissue>
    </source>
</reference>
<dbReference type="OrthoDB" id="417697at2759"/>
<proteinExistence type="predicted"/>
<evidence type="ECO:0000256" key="1">
    <source>
        <dbReference type="ARBA" id="ARBA00022603"/>
    </source>
</evidence>
<evidence type="ECO:0000313" key="4">
    <source>
        <dbReference type="Proteomes" id="UP000245207"/>
    </source>
</evidence>
<dbReference type="GO" id="GO:0032259">
    <property type="term" value="P:methylation"/>
    <property type="evidence" value="ECO:0007669"/>
    <property type="project" value="UniProtKB-KW"/>
</dbReference>
<dbReference type="EMBL" id="PKPP01013962">
    <property type="protein sequence ID" value="PWA40221.1"/>
    <property type="molecule type" value="Genomic_DNA"/>
</dbReference>
<protein>
    <submittedName>
        <fullName evidence="3">Methyltransferase-like protein</fullName>
    </submittedName>
</protein>
<dbReference type="PANTHER" id="PTHR22809">
    <property type="entry name" value="METHYLTRANSFERASE-RELATED"/>
    <property type="match status" value="1"/>
</dbReference>
<comment type="caution">
    <text evidence="3">The sequence shown here is derived from an EMBL/GenBank/DDBJ whole genome shotgun (WGS) entry which is preliminary data.</text>
</comment>
<keyword evidence="2 3" id="KW-0808">Transferase</keyword>